<gene>
    <name evidence="2" type="ORF">GRAN_2378</name>
</gene>
<keyword evidence="3" id="KW-1185">Reference proteome</keyword>
<comment type="caution">
    <text evidence="2">The sequence shown here is derived from an EMBL/GenBank/DDBJ whole genome shotgun (WGS) entry which is preliminary data.</text>
</comment>
<dbReference type="AlphaFoldDB" id="A0A4Q0T1U5"/>
<evidence type="ECO:0000313" key="3">
    <source>
        <dbReference type="Proteomes" id="UP000289437"/>
    </source>
</evidence>
<reference evidence="2 3" key="1">
    <citation type="submission" date="2018-11" db="EMBL/GenBank/DDBJ databases">
        <authorList>
            <person name="Mardanov A.V."/>
            <person name="Ravin N.V."/>
            <person name="Dedysh S.N."/>
        </authorList>
    </citation>
    <scope>NUCLEOTIDE SEQUENCE [LARGE SCALE GENOMIC DNA]</scope>
    <source>
        <strain evidence="2 3">AF10</strain>
    </source>
</reference>
<reference evidence="3" key="2">
    <citation type="submission" date="2019-02" db="EMBL/GenBank/DDBJ databases">
        <title>Granulicella sibirica sp. nov., a psychrotolerant acidobacterium isolated from an organic soil layer in forested tundra, West Siberia.</title>
        <authorList>
            <person name="Oshkin I.Y."/>
            <person name="Kulichevskaya I.S."/>
            <person name="Rijpstra W.I.C."/>
            <person name="Sinninghe Damste J.S."/>
            <person name="Rakitin A.L."/>
            <person name="Ravin N.V."/>
            <person name="Dedysh S.N."/>
        </authorList>
    </citation>
    <scope>NUCLEOTIDE SEQUENCE [LARGE SCALE GENOMIC DNA]</scope>
    <source>
        <strain evidence="3">AF10</strain>
    </source>
</reference>
<dbReference type="Proteomes" id="UP000289437">
    <property type="component" value="Unassembled WGS sequence"/>
</dbReference>
<proteinExistence type="predicted"/>
<feature type="region of interest" description="Disordered" evidence="1">
    <location>
        <begin position="91"/>
        <end position="114"/>
    </location>
</feature>
<evidence type="ECO:0000256" key="1">
    <source>
        <dbReference type="SAM" id="MobiDB-lite"/>
    </source>
</evidence>
<name>A0A4Q0T1U5_9BACT</name>
<dbReference type="EMBL" id="RDSM01000002">
    <property type="protein sequence ID" value="RXH55521.1"/>
    <property type="molecule type" value="Genomic_DNA"/>
</dbReference>
<accession>A0A4Q0T1U5</accession>
<sequence length="151" mass="17081">MCPHRRREQSRGRFHLVITRNEVLYPVMPTQIRIRSSHQHSIGTQDLHQSTHLSHTLRIPHHARNGSIWSRSPTCGCHSEHERRNNEFYPESIHSRKVVPSGRRPSPEALSATASGCSMETVSYTAGAQSHLPSTRASRILVILPTNTNPQ</sequence>
<organism evidence="2 3">
    <name type="scientific">Granulicella sibirica</name>
    <dbReference type="NCBI Taxonomy" id="2479048"/>
    <lineage>
        <taxon>Bacteria</taxon>
        <taxon>Pseudomonadati</taxon>
        <taxon>Acidobacteriota</taxon>
        <taxon>Terriglobia</taxon>
        <taxon>Terriglobales</taxon>
        <taxon>Acidobacteriaceae</taxon>
        <taxon>Granulicella</taxon>
    </lineage>
</organism>
<protein>
    <submittedName>
        <fullName evidence="2">Uncharacterized protein</fullName>
    </submittedName>
</protein>
<evidence type="ECO:0000313" key="2">
    <source>
        <dbReference type="EMBL" id="RXH55521.1"/>
    </source>
</evidence>